<dbReference type="Proteomes" id="UP000235023">
    <property type="component" value="Unassembled WGS sequence"/>
</dbReference>
<feature type="signal peptide" evidence="2">
    <location>
        <begin position="1"/>
        <end position="20"/>
    </location>
</feature>
<evidence type="ECO:0000313" key="4">
    <source>
        <dbReference type="Proteomes" id="UP000235023"/>
    </source>
</evidence>
<accession>A0A2J5HHZ0</accession>
<dbReference type="EMBL" id="KZ559613">
    <property type="protein sequence ID" value="PLN76627.1"/>
    <property type="molecule type" value="Genomic_DNA"/>
</dbReference>
<protein>
    <submittedName>
        <fullName evidence="3">Uncharacterized protein</fullName>
    </submittedName>
</protein>
<keyword evidence="2" id="KW-0732">Signal</keyword>
<name>A0A2J5HHZ0_9EURO</name>
<feature type="chain" id="PRO_5014337027" evidence="2">
    <location>
        <begin position="21"/>
        <end position="110"/>
    </location>
</feature>
<organism evidence="3 4">
    <name type="scientific">Aspergillus taichungensis</name>
    <dbReference type="NCBI Taxonomy" id="482145"/>
    <lineage>
        <taxon>Eukaryota</taxon>
        <taxon>Fungi</taxon>
        <taxon>Dikarya</taxon>
        <taxon>Ascomycota</taxon>
        <taxon>Pezizomycotina</taxon>
        <taxon>Eurotiomycetes</taxon>
        <taxon>Eurotiomycetidae</taxon>
        <taxon>Eurotiales</taxon>
        <taxon>Aspergillaceae</taxon>
        <taxon>Aspergillus</taxon>
        <taxon>Aspergillus subgen. Circumdati</taxon>
    </lineage>
</organism>
<reference evidence="4" key="1">
    <citation type="submission" date="2017-12" db="EMBL/GenBank/DDBJ databases">
        <authorList>
            <consortium name="DOE Joint Genome Institute"/>
            <person name="Mondo S.J."/>
            <person name="Kjaerbolling I."/>
            <person name="Vesth T.C."/>
            <person name="Frisvad J.C."/>
            <person name="Nybo J.L."/>
            <person name="Theobald S."/>
            <person name="Kuo A."/>
            <person name="Bowyer P."/>
            <person name="Matsuda Y."/>
            <person name="Lyhne E.K."/>
            <person name="Kogle M.E."/>
            <person name="Clum A."/>
            <person name="Lipzen A."/>
            <person name="Salamov A."/>
            <person name="Ngan C.Y."/>
            <person name="Daum C."/>
            <person name="Chiniquy J."/>
            <person name="Barry K."/>
            <person name="LaButti K."/>
            <person name="Haridas S."/>
            <person name="Simmons B.A."/>
            <person name="Magnuson J.K."/>
            <person name="Mortensen U.H."/>
            <person name="Larsen T.O."/>
            <person name="Grigoriev I.V."/>
            <person name="Baker S.E."/>
            <person name="Andersen M.R."/>
            <person name="Nordberg H.P."/>
            <person name="Cantor M.N."/>
            <person name="Hua S.X."/>
        </authorList>
    </citation>
    <scope>NUCLEOTIDE SEQUENCE [LARGE SCALE GENOMIC DNA]</scope>
    <source>
        <strain evidence="4">IBT 19404</strain>
    </source>
</reference>
<feature type="compositionally biased region" description="Polar residues" evidence="1">
    <location>
        <begin position="84"/>
        <end position="103"/>
    </location>
</feature>
<proteinExistence type="predicted"/>
<dbReference type="AlphaFoldDB" id="A0A2J5HHZ0"/>
<gene>
    <name evidence="3" type="ORF">BDW42DRAFT_16420</name>
</gene>
<evidence type="ECO:0000256" key="2">
    <source>
        <dbReference type="SAM" id="SignalP"/>
    </source>
</evidence>
<keyword evidence="4" id="KW-1185">Reference proteome</keyword>
<evidence type="ECO:0000256" key="1">
    <source>
        <dbReference type="SAM" id="MobiDB-lite"/>
    </source>
</evidence>
<feature type="region of interest" description="Disordered" evidence="1">
    <location>
        <begin position="76"/>
        <end position="110"/>
    </location>
</feature>
<sequence length="110" mass="12349">MARVADLLFWLKSVVHLSIGSTTSMGQEQLTALSRTIQHYAWNRHLHRYHYGRPPGRYDLATRIGHWVEFGSAAAASNPNTNSRVQSLPAPSSETSPFRTTVDYSEFDTA</sequence>
<evidence type="ECO:0000313" key="3">
    <source>
        <dbReference type="EMBL" id="PLN76627.1"/>
    </source>
</evidence>